<comment type="caution">
    <text evidence="9">The sequence shown here is derived from an EMBL/GenBank/DDBJ whole genome shotgun (WGS) entry which is preliminary data.</text>
</comment>
<dbReference type="PANTHER" id="PTHR30353">
    <property type="entry name" value="INNER MEMBRANE PROTEIN DEDA-RELATED"/>
    <property type="match status" value="1"/>
</dbReference>
<evidence type="ECO:0000313" key="10">
    <source>
        <dbReference type="Proteomes" id="UP000178587"/>
    </source>
</evidence>
<dbReference type="Pfam" id="PF09335">
    <property type="entry name" value="VTT_dom"/>
    <property type="match status" value="1"/>
</dbReference>
<comment type="similarity">
    <text evidence="2 7">Belongs to the DedA family.</text>
</comment>
<comment type="subcellular location">
    <subcellularLocation>
        <location evidence="1 7">Cell membrane</location>
        <topology evidence="1 7">Multi-pass membrane protein</topology>
    </subcellularLocation>
</comment>
<sequence>MSLTEIVQIVGYPGIFAIVLAESGLFFAVSLPGASLLFTAGFLASQGYFNIWILTALVMIAAILGDTIGYWFGAWVGPKLFYNEDSRFFKKRYVDQTRRFYEKYGTRTILFARFVPIVRTFAPILAGVGEMEYKKFLFYNILGAVLWGGGFTFGGYLLGEVIPGIEHYILLVVLAIIVVSMMPLVVEWIRHRRKDADTPNV</sequence>
<dbReference type="InterPro" id="IPR032816">
    <property type="entry name" value="VTT_dom"/>
</dbReference>
<accession>A0A1F6EMG8</accession>
<feature type="transmembrane region" description="Helical" evidence="7">
    <location>
        <begin position="165"/>
        <end position="186"/>
    </location>
</feature>
<dbReference type="Proteomes" id="UP000178587">
    <property type="component" value="Unassembled WGS sequence"/>
</dbReference>
<protein>
    <recommendedName>
        <fullName evidence="8">VTT domain-containing protein</fullName>
    </recommendedName>
</protein>
<keyword evidence="3 7" id="KW-1003">Cell membrane</keyword>
<feature type="transmembrane region" description="Helical" evidence="7">
    <location>
        <begin position="51"/>
        <end position="72"/>
    </location>
</feature>
<reference evidence="9 10" key="1">
    <citation type="journal article" date="2016" name="Nat. Commun.">
        <title>Thousands of microbial genomes shed light on interconnected biogeochemical processes in an aquifer system.</title>
        <authorList>
            <person name="Anantharaman K."/>
            <person name="Brown C.T."/>
            <person name="Hug L.A."/>
            <person name="Sharon I."/>
            <person name="Castelle C.J."/>
            <person name="Probst A.J."/>
            <person name="Thomas B.C."/>
            <person name="Singh A."/>
            <person name="Wilkins M.J."/>
            <person name="Karaoz U."/>
            <person name="Brodie E.L."/>
            <person name="Williams K.H."/>
            <person name="Hubbard S.S."/>
            <person name="Banfield J.F."/>
        </authorList>
    </citation>
    <scope>NUCLEOTIDE SEQUENCE [LARGE SCALE GENOMIC DNA]</scope>
</reference>
<evidence type="ECO:0000259" key="8">
    <source>
        <dbReference type="Pfam" id="PF09335"/>
    </source>
</evidence>
<evidence type="ECO:0000256" key="6">
    <source>
        <dbReference type="ARBA" id="ARBA00023136"/>
    </source>
</evidence>
<evidence type="ECO:0000256" key="5">
    <source>
        <dbReference type="ARBA" id="ARBA00022989"/>
    </source>
</evidence>
<proteinExistence type="inferred from homology"/>
<dbReference type="GO" id="GO:0005886">
    <property type="term" value="C:plasma membrane"/>
    <property type="evidence" value="ECO:0007669"/>
    <property type="project" value="UniProtKB-SubCell"/>
</dbReference>
<dbReference type="STRING" id="1798507.A3A34_00350"/>
<evidence type="ECO:0000256" key="7">
    <source>
        <dbReference type="RuleBase" id="RU367016"/>
    </source>
</evidence>
<feature type="transmembrane region" description="Helical" evidence="7">
    <location>
        <begin position="136"/>
        <end position="159"/>
    </location>
</feature>
<dbReference type="PANTHER" id="PTHR30353:SF0">
    <property type="entry name" value="TRANSMEMBRANE PROTEIN"/>
    <property type="match status" value="1"/>
</dbReference>
<feature type="transmembrane region" description="Helical" evidence="7">
    <location>
        <begin position="12"/>
        <end position="39"/>
    </location>
</feature>
<evidence type="ECO:0000313" key="9">
    <source>
        <dbReference type="EMBL" id="OGG74836.1"/>
    </source>
</evidence>
<keyword evidence="6 7" id="KW-0472">Membrane</keyword>
<gene>
    <name evidence="9" type="ORF">A3A34_00350</name>
</gene>
<keyword evidence="4 7" id="KW-0812">Transmembrane</keyword>
<dbReference type="EMBL" id="MFLU01000015">
    <property type="protein sequence ID" value="OGG74836.1"/>
    <property type="molecule type" value="Genomic_DNA"/>
</dbReference>
<feature type="domain" description="VTT" evidence="8">
    <location>
        <begin position="31"/>
        <end position="156"/>
    </location>
</feature>
<feature type="transmembrane region" description="Helical" evidence="7">
    <location>
        <begin position="109"/>
        <end position="129"/>
    </location>
</feature>
<evidence type="ECO:0000256" key="2">
    <source>
        <dbReference type="ARBA" id="ARBA00010792"/>
    </source>
</evidence>
<dbReference type="InterPro" id="IPR032818">
    <property type="entry name" value="DedA-like"/>
</dbReference>
<evidence type="ECO:0000256" key="4">
    <source>
        <dbReference type="ARBA" id="ARBA00022692"/>
    </source>
</evidence>
<evidence type="ECO:0000256" key="3">
    <source>
        <dbReference type="ARBA" id="ARBA00022475"/>
    </source>
</evidence>
<dbReference type="AlphaFoldDB" id="A0A1F6EMG8"/>
<keyword evidence="5 7" id="KW-1133">Transmembrane helix</keyword>
<evidence type="ECO:0000256" key="1">
    <source>
        <dbReference type="ARBA" id="ARBA00004651"/>
    </source>
</evidence>
<name>A0A1F6EMG8_9BACT</name>
<organism evidence="9 10">
    <name type="scientific">Candidatus Kaiserbacteria bacterium RIFCSPLOWO2_01_FULL_50_24</name>
    <dbReference type="NCBI Taxonomy" id="1798507"/>
    <lineage>
        <taxon>Bacteria</taxon>
        <taxon>Candidatus Kaiseribacteriota</taxon>
    </lineage>
</organism>